<dbReference type="EMBL" id="JBHTLX010000022">
    <property type="protein sequence ID" value="MFD1249719.1"/>
    <property type="molecule type" value="Genomic_DNA"/>
</dbReference>
<reference evidence="4" key="1">
    <citation type="journal article" date="2019" name="Int. J. Syst. Evol. Microbiol.">
        <title>The Global Catalogue of Microorganisms (GCM) 10K type strain sequencing project: providing services to taxonomists for standard genome sequencing and annotation.</title>
        <authorList>
            <consortium name="The Broad Institute Genomics Platform"/>
            <consortium name="The Broad Institute Genome Sequencing Center for Infectious Disease"/>
            <person name="Wu L."/>
            <person name="Ma J."/>
        </authorList>
    </citation>
    <scope>NUCLEOTIDE SEQUENCE [LARGE SCALE GENOMIC DNA]</scope>
    <source>
        <strain evidence="4">CCUG 52478</strain>
    </source>
</reference>
<gene>
    <name evidence="3" type="ORF">ACFQ3F_18115</name>
</gene>
<dbReference type="InterPro" id="IPR018713">
    <property type="entry name" value="MPAB/Lcp_cat_dom"/>
</dbReference>
<accession>A0ABW3W5R0</accession>
<dbReference type="Proteomes" id="UP001597229">
    <property type="component" value="Unassembled WGS sequence"/>
</dbReference>
<organism evidence="3 4">
    <name type="scientific">Nocardioides ginsengisoli</name>
    <dbReference type="NCBI Taxonomy" id="363868"/>
    <lineage>
        <taxon>Bacteria</taxon>
        <taxon>Bacillati</taxon>
        <taxon>Actinomycetota</taxon>
        <taxon>Actinomycetes</taxon>
        <taxon>Propionibacteriales</taxon>
        <taxon>Nocardioidaceae</taxon>
        <taxon>Nocardioides</taxon>
    </lineage>
</organism>
<dbReference type="Pfam" id="PF09995">
    <property type="entry name" value="MPAB_Lcp_cat"/>
    <property type="match status" value="1"/>
</dbReference>
<dbReference type="EC" id="1.-.-.-" evidence="3"/>
<comment type="caution">
    <text evidence="3">The sequence shown here is derived from an EMBL/GenBank/DDBJ whole genome shotgun (WGS) entry which is preliminary data.</text>
</comment>
<keyword evidence="4" id="KW-1185">Reference proteome</keyword>
<feature type="region of interest" description="Disordered" evidence="1">
    <location>
        <begin position="1"/>
        <end position="28"/>
    </location>
</feature>
<sequence length="423" mass="46777">MTTDLAGTADAPVQQPYPTRFRAGGDRNRRLGRPLKLVGRVKGVDHALLDRIGRAMYERDEVGARLADAIRLRGDAAGRVRMEQFRAALTGGIAAVADAPPALRAFFAAVEDEPEWLDRDLVEEGARVFRRLGQNAQDVLLQLSLVGGYRFGGPTDLLVATGGLTGGATLRRLAETQKWGASLSEPGSLLPPRDGQAPGEGWRLTVHVRLMHALVNHAFEDSWDADTWGLPINQADQASTLGLFDGVLLIGARALGVPVSAKESRALMHLWKYVGWVMGVHPDFLVDDEWERHRIDYHVLLAQGPMTEAGPQLAQAVVEAQALRHYPGWPATLQVVRARYERERLLSMLTVFLGLTSMRELGLAPRPPWAHTYLFALNTLRYRVLTRLPGGRDRLTAWGGRRAQWLLDSYFQGEREDVGELTA</sequence>
<dbReference type="InterPro" id="IPR037473">
    <property type="entry name" value="Lcp-like"/>
</dbReference>
<dbReference type="PANTHER" id="PTHR37539">
    <property type="entry name" value="SECRETED PROTEIN-RELATED"/>
    <property type="match status" value="1"/>
</dbReference>
<feature type="domain" description="ER-bound oxygenase mpaB/mpaB'/Rubber oxygenase catalytic" evidence="2">
    <location>
        <begin position="168"/>
        <end position="375"/>
    </location>
</feature>
<dbReference type="RefSeq" id="WP_367918689.1">
    <property type="nucleotide sequence ID" value="NZ_BAABAC010000014.1"/>
</dbReference>
<keyword evidence="3" id="KW-0560">Oxidoreductase</keyword>
<evidence type="ECO:0000259" key="2">
    <source>
        <dbReference type="Pfam" id="PF09995"/>
    </source>
</evidence>
<evidence type="ECO:0000313" key="3">
    <source>
        <dbReference type="EMBL" id="MFD1249719.1"/>
    </source>
</evidence>
<dbReference type="PANTHER" id="PTHR37539:SF1">
    <property type="entry name" value="ER-BOUND OXYGENASE MPAB_MPAB'_RUBBER OXYGENASE CATALYTIC DOMAIN-CONTAINING PROTEIN"/>
    <property type="match status" value="1"/>
</dbReference>
<proteinExistence type="predicted"/>
<protein>
    <submittedName>
        <fullName evidence="3">Oxygenase MpaB family protein</fullName>
        <ecNumber evidence="3">1.-.-.-</ecNumber>
    </submittedName>
</protein>
<name>A0ABW3W5R0_9ACTN</name>
<evidence type="ECO:0000313" key="4">
    <source>
        <dbReference type="Proteomes" id="UP001597229"/>
    </source>
</evidence>
<dbReference type="GO" id="GO:0016491">
    <property type="term" value="F:oxidoreductase activity"/>
    <property type="evidence" value="ECO:0007669"/>
    <property type="project" value="UniProtKB-KW"/>
</dbReference>
<evidence type="ECO:0000256" key="1">
    <source>
        <dbReference type="SAM" id="MobiDB-lite"/>
    </source>
</evidence>